<dbReference type="Proteomes" id="UP001281003">
    <property type="component" value="Unassembled WGS sequence"/>
</dbReference>
<evidence type="ECO:0000313" key="3">
    <source>
        <dbReference type="Proteomes" id="UP001281003"/>
    </source>
</evidence>
<evidence type="ECO:0008006" key="4">
    <source>
        <dbReference type="Google" id="ProtNLM"/>
    </source>
</evidence>
<proteinExistence type="predicted"/>
<feature type="compositionally biased region" description="Acidic residues" evidence="1">
    <location>
        <begin position="379"/>
        <end position="389"/>
    </location>
</feature>
<feature type="compositionally biased region" description="Polar residues" evidence="1">
    <location>
        <begin position="256"/>
        <end position="266"/>
    </location>
</feature>
<keyword evidence="3" id="KW-1185">Reference proteome</keyword>
<name>A0AAE0P9Q8_SORBR</name>
<reference evidence="2" key="1">
    <citation type="journal article" date="2023" name="Mol. Phylogenet. Evol.">
        <title>Genome-scale phylogeny and comparative genomics of the fungal order Sordariales.</title>
        <authorList>
            <person name="Hensen N."/>
            <person name="Bonometti L."/>
            <person name="Westerberg I."/>
            <person name="Brannstrom I.O."/>
            <person name="Guillou S."/>
            <person name="Cros-Aarteil S."/>
            <person name="Calhoun S."/>
            <person name="Haridas S."/>
            <person name="Kuo A."/>
            <person name="Mondo S."/>
            <person name="Pangilinan J."/>
            <person name="Riley R."/>
            <person name="LaButti K."/>
            <person name="Andreopoulos B."/>
            <person name="Lipzen A."/>
            <person name="Chen C."/>
            <person name="Yan M."/>
            <person name="Daum C."/>
            <person name="Ng V."/>
            <person name="Clum A."/>
            <person name="Steindorff A."/>
            <person name="Ohm R.A."/>
            <person name="Martin F."/>
            <person name="Silar P."/>
            <person name="Natvig D.O."/>
            <person name="Lalanne C."/>
            <person name="Gautier V."/>
            <person name="Ament-Velasquez S.L."/>
            <person name="Kruys A."/>
            <person name="Hutchinson M.I."/>
            <person name="Powell A.J."/>
            <person name="Barry K."/>
            <person name="Miller A.N."/>
            <person name="Grigoriev I.V."/>
            <person name="Debuchy R."/>
            <person name="Gladieux P."/>
            <person name="Hiltunen Thoren M."/>
            <person name="Johannesson H."/>
        </authorList>
    </citation>
    <scope>NUCLEOTIDE SEQUENCE</scope>
    <source>
        <strain evidence="2">FGSC 1904</strain>
    </source>
</reference>
<dbReference type="EMBL" id="JAUTDP010000010">
    <property type="protein sequence ID" value="KAK3395923.1"/>
    <property type="molecule type" value="Genomic_DNA"/>
</dbReference>
<feature type="region of interest" description="Disordered" evidence="1">
    <location>
        <begin position="9"/>
        <end position="46"/>
    </location>
</feature>
<feature type="compositionally biased region" description="Polar residues" evidence="1">
    <location>
        <begin position="394"/>
        <end position="404"/>
    </location>
</feature>
<feature type="compositionally biased region" description="Low complexity" evidence="1">
    <location>
        <begin position="118"/>
        <end position="132"/>
    </location>
</feature>
<dbReference type="AlphaFoldDB" id="A0AAE0P9Q8"/>
<feature type="compositionally biased region" description="Polar residues" evidence="1">
    <location>
        <begin position="14"/>
        <end position="46"/>
    </location>
</feature>
<comment type="caution">
    <text evidence="2">The sequence shown here is derived from an EMBL/GenBank/DDBJ whole genome shotgun (WGS) entry which is preliminary data.</text>
</comment>
<organism evidence="2 3">
    <name type="scientific">Sordaria brevicollis</name>
    <dbReference type="NCBI Taxonomy" id="83679"/>
    <lineage>
        <taxon>Eukaryota</taxon>
        <taxon>Fungi</taxon>
        <taxon>Dikarya</taxon>
        <taxon>Ascomycota</taxon>
        <taxon>Pezizomycotina</taxon>
        <taxon>Sordariomycetes</taxon>
        <taxon>Sordariomycetidae</taxon>
        <taxon>Sordariales</taxon>
        <taxon>Sordariaceae</taxon>
        <taxon>Sordaria</taxon>
    </lineage>
</organism>
<feature type="compositionally biased region" description="Polar residues" evidence="1">
    <location>
        <begin position="360"/>
        <end position="369"/>
    </location>
</feature>
<feature type="region of interest" description="Disordered" evidence="1">
    <location>
        <begin position="439"/>
        <end position="476"/>
    </location>
</feature>
<sequence length="476" mass="52793">MLVPLMLSLDLEEGSTSKTSSRSQPETETTKLMPQLHTSKNHNSYNGIRTLPIATRVQCDEGKRGKRKSHKRTRSTRTANQDDDYPLYEVTLYYPHNRTCTIYRSREDFSLLRTGLHSRSSSAAPQSLSTAPPDDKTEADGDLKEVARWDTLLRKALERFAKRGHGRHSIEWFLRRRLGDCERMASGNGMGLPAGTMRRVRIKPRKMESETRTADGNSKNREDEKLRGTGSTDEDIVAKEGRCLHVTSEEEEDNTAEQNLTDNESVTNDESAEDEEAHSENDNNPSNQEEAEAKPPDNPTASPKPTRPKEKQFTEVLFSLDSLPIEPFKPIPSDLGKLAGSSLAKRRKQTQQKVEVTELADQNTANNNTEEVRQRNIEDAEDIPSDPDFDVGGTLTSSSSEDTILFTPTSSSIVGEDMSPGNPSHPNSALTYMLMFSRRVSGSDSDSDELGQGEGEEGEEGKGGGVTSVGSWKLED</sequence>
<gene>
    <name evidence="2" type="ORF">B0T20DRAFT_455716</name>
</gene>
<evidence type="ECO:0000256" key="1">
    <source>
        <dbReference type="SAM" id="MobiDB-lite"/>
    </source>
</evidence>
<feature type="compositionally biased region" description="Basic and acidic residues" evidence="1">
    <location>
        <begin position="205"/>
        <end position="227"/>
    </location>
</feature>
<reference evidence="2" key="2">
    <citation type="submission" date="2023-07" db="EMBL/GenBank/DDBJ databases">
        <authorList>
            <consortium name="Lawrence Berkeley National Laboratory"/>
            <person name="Haridas S."/>
            <person name="Hensen N."/>
            <person name="Bonometti L."/>
            <person name="Westerberg I."/>
            <person name="Brannstrom I.O."/>
            <person name="Guillou S."/>
            <person name="Cros-Aarteil S."/>
            <person name="Calhoun S."/>
            <person name="Kuo A."/>
            <person name="Mondo S."/>
            <person name="Pangilinan J."/>
            <person name="Riley R."/>
            <person name="LaButti K."/>
            <person name="Andreopoulos B."/>
            <person name="Lipzen A."/>
            <person name="Chen C."/>
            <person name="Yanf M."/>
            <person name="Daum C."/>
            <person name="Ng V."/>
            <person name="Clum A."/>
            <person name="Steindorff A."/>
            <person name="Ohm R."/>
            <person name="Martin F."/>
            <person name="Silar P."/>
            <person name="Natvig D."/>
            <person name="Lalanne C."/>
            <person name="Gautier V."/>
            <person name="Ament-velasquez S.L."/>
            <person name="Kruys A."/>
            <person name="Hutchinson M.I."/>
            <person name="Powell A.J."/>
            <person name="Barry K."/>
            <person name="Miller A.N."/>
            <person name="Grigoriev I.V."/>
            <person name="Debuchy R."/>
            <person name="Gladieux P."/>
            <person name="Thoren M.H."/>
            <person name="Johannesson H."/>
        </authorList>
    </citation>
    <scope>NUCLEOTIDE SEQUENCE</scope>
    <source>
        <strain evidence="2">FGSC 1904</strain>
    </source>
</reference>
<evidence type="ECO:0000313" key="2">
    <source>
        <dbReference type="EMBL" id="KAK3395923.1"/>
    </source>
</evidence>
<accession>A0AAE0P9Q8</accession>
<feature type="region of interest" description="Disordered" evidence="1">
    <location>
        <begin position="189"/>
        <end position="404"/>
    </location>
</feature>
<feature type="region of interest" description="Disordered" evidence="1">
    <location>
        <begin position="118"/>
        <end position="140"/>
    </location>
</feature>
<feature type="compositionally biased region" description="Acidic residues" evidence="1">
    <location>
        <begin position="445"/>
        <end position="459"/>
    </location>
</feature>
<feature type="compositionally biased region" description="Basic residues" evidence="1">
    <location>
        <begin position="64"/>
        <end position="75"/>
    </location>
</feature>
<protein>
    <recommendedName>
        <fullName evidence="4">PX domain-containing protein</fullName>
    </recommendedName>
</protein>
<feature type="region of interest" description="Disordered" evidence="1">
    <location>
        <begin position="58"/>
        <end position="80"/>
    </location>
</feature>
<feature type="region of interest" description="Disordered" evidence="1">
    <location>
        <begin position="411"/>
        <end position="430"/>
    </location>
</feature>
<feature type="compositionally biased region" description="Polar residues" evidence="1">
    <location>
        <begin position="421"/>
        <end position="430"/>
    </location>
</feature>